<protein>
    <submittedName>
        <fullName evidence="1">Uncharacterized protein</fullName>
    </submittedName>
</protein>
<dbReference type="EMBL" id="JH882107">
    <property type="protein sequence ID" value="ELR50848.1"/>
    <property type="molecule type" value="Genomic_DNA"/>
</dbReference>
<dbReference type="AlphaFoldDB" id="L8I3S6"/>
<feature type="non-terminal residue" evidence="1">
    <location>
        <position position="117"/>
    </location>
</feature>
<accession>L8I3S6</accession>
<gene>
    <name evidence="1" type="ORF">M91_16932</name>
</gene>
<name>L8I3S6_9CETA</name>
<sequence length="117" mass="12998">MYLSICPPTSRALLPPSESASSSNPGTLTPAHRCIHAAITTLTLPSHTVLQDLYIQCHMQACAYTLSNSHIHVDAYSHTHLLYTHTSSHSQTHWSPRSQLLLTGLNQKSWERASCFM</sequence>
<evidence type="ECO:0000313" key="2">
    <source>
        <dbReference type="Proteomes" id="UP000011080"/>
    </source>
</evidence>
<evidence type="ECO:0000313" key="1">
    <source>
        <dbReference type="EMBL" id="ELR50848.1"/>
    </source>
</evidence>
<organism evidence="1 2">
    <name type="scientific">Bos mutus</name>
    <name type="common">wild yak</name>
    <dbReference type="NCBI Taxonomy" id="72004"/>
    <lineage>
        <taxon>Eukaryota</taxon>
        <taxon>Metazoa</taxon>
        <taxon>Chordata</taxon>
        <taxon>Craniata</taxon>
        <taxon>Vertebrata</taxon>
        <taxon>Euteleostomi</taxon>
        <taxon>Mammalia</taxon>
        <taxon>Eutheria</taxon>
        <taxon>Laurasiatheria</taxon>
        <taxon>Artiodactyla</taxon>
        <taxon>Ruminantia</taxon>
        <taxon>Pecora</taxon>
        <taxon>Bovidae</taxon>
        <taxon>Bovinae</taxon>
        <taxon>Bos</taxon>
    </lineage>
</organism>
<dbReference type="Proteomes" id="UP000011080">
    <property type="component" value="Unassembled WGS sequence"/>
</dbReference>
<proteinExistence type="predicted"/>
<reference evidence="1 2" key="1">
    <citation type="journal article" date="2012" name="Nat. Genet.">
        <title>The yak genome and adaptation to life at high altitude.</title>
        <authorList>
            <person name="Qiu Q."/>
            <person name="Zhang G."/>
            <person name="Ma T."/>
            <person name="Qian W."/>
            <person name="Wang J."/>
            <person name="Ye Z."/>
            <person name="Cao C."/>
            <person name="Hu Q."/>
            <person name="Kim J."/>
            <person name="Larkin D.M."/>
            <person name="Auvil L."/>
            <person name="Capitanu B."/>
            <person name="Ma J."/>
            <person name="Lewin H.A."/>
            <person name="Qian X."/>
            <person name="Lang Y."/>
            <person name="Zhou R."/>
            <person name="Wang L."/>
            <person name="Wang K."/>
            <person name="Xia J."/>
            <person name="Liao S."/>
            <person name="Pan S."/>
            <person name="Lu X."/>
            <person name="Hou H."/>
            <person name="Wang Y."/>
            <person name="Zang X."/>
            <person name="Yin Y."/>
            <person name="Ma H."/>
            <person name="Zhang J."/>
            <person name="Wang Z."/>
            <person name="Zhang Y."/>
            <person name="Zhang D."/>
            <person name="Yonezawa T."/>
            <person name="Hasegawa M."/>
            <person name="Zhong Y."/>
            <person name="Liu W."/>
            <person name="Zhang Y."/>
            <person name="Huang Z."/>
            <person name="Zhang S."/>
            <person name="Long R."/>
            <person name="Yang H."/>
            <person name="Wang J."/>
            <person name="Lenstra J.A."/>
            <person name="Cooper D.N."/>
            <person name="Wu Y."/>
            <person name="Wang J."/>
            <person name="Shi P."/>
            <person name="Wang J."/>
            <person name="Liu J."/>
        </authorList>
    </citation>
    <scope>NUCLEOTIDE SEQUENCE [LARGE SCALE GENOMIC DNA]</scope>
    <source>
        <strain evidence="2">yakQH1</strain>
    </source>
</reference>